<accession>A0A7E4V3V5</accession>
<evidence type="ECO:0000313" key="1">
    <source>
        <dbReference type="Proteomes" id="UP000492821"/>
    </source>
</evidence>
<organism evidence="1 2">
    <name type="scientific">Panagrellus redivivus</name>
    <name type="common">Microworm</name>
    <dbReference type="NCBI Taxonomy" id="6233"/>
    <lineage>
        <taxon>Eukaryota</taxon>
        <taxon>Metazoa</taxon>
        <taxon>Ecdysozoa</taxon>
        <taxon>Nematoda</taxon>
        <taxon>Chromadorea</taxon>
        <taxon>Rhabditida</taxon>
        <taxon>Tylenchina</taxon>
        <taxon>Panagrolaimomorpha</taxon>
        <taxon>Panagrolaimoidea</taxon>
        <taxon>Panagrolaimidae</taxon>
        <taxon>Panagrellus</taxon>
    </lineage>
</organism>
<sequence>MPRIPKAEFSEHFDHSTVDGLIDHFYHCNLPFYTIAHHFCQLTFDDAVYTHYCHFAALSHYFGSPEEAECRETCCPDSSMCGADNITEKKTLCKNPVLDQTLKDNGCLKACLARFLIRYGKHHCRSEAVRVFEVYNEVTEKKFLNDDQCFMKCPKTEDS</sequence>
<keyword evidence="1" id="KW-1185">Reference proteome</keyword>
<dbReference type="WBParaSite" id="Pan_g1625.t1">
    <property type="protein sequence ID" value="Pan_g1625.t1"/>
    <property type="gene ID" value="Pan_g1625"/>
</dbReference>
<protein>
    <submittedName>
        <fullName evidence="2">Chondroitin proteoglycan 4 domain-containing protein</fullName>
    </submittedName>
</protein>
<reference evidence="2" key="2">
    <citation type="submission" date="2020-10" db="UniProtKB">
        <authorList>
            <consortium name="WormBaseParasite"/>
        </authorList>
    </citation>
    <scope>IDENTIFICATION</scope>
</reference>
<reference evidence="1" key="1">
    <citation type="journal article" date="2013" name="Genetics">
        <title>The draft genome and transcriptome of Panagrellus redivivus are shaped by the harsh demands of a free-living lifestyle.</title>
        <authorList>
            <person name="Srinivasan J."/>
            <person name="Dillman A.R."/>
            <person name="Macchietto M.G."/>
            <person name="Heikkinen L."/>
            <person name="Lakso M."/>
            <person name="Fracchia K.M."/>
            <person name="Antoshechkin I."/>
            <person name="Mortazavi A."/>
            <person name="Wong G."/>
            <person name="Sternberg P.W."/>
        </authorList>
    </citation>
    <scope>NUCLEOTIDE SEQUENCE [LARGE SCALE GENOMIC DNA]</scope>
    <source>
        <strain evidence="1">MT8872</strain>
    </source>
</reference>
<dbReference type="AlphaFoldDB" id="A0A7E4V3V5"/>
<proteinExistence type="predicted"/>
<name>A0A7E4V3V5_PANRE</name>
<evidence type="ECO:0000313" key="2">
    <source>
        <dbReference type="WBParaSite" id="Pan_g1625.t1"/>
    </source>
</evidence>
<dbReference type="Proteomes" id="UP000492821">
    <property type="component" value="Unassembled WGS sequence"/>
</dbReference>